<dbReference type="GO" id="GO:0005524">
    <property type="term" value="F:ATP binding"/>
    <property type="evidence" value="ECO:0007669"/>
    <property type="project" value="UniProtKB-KW"/>
</dbReference>
<dbReference type="InterPro" id="IPR027417">
    <property type="entry name" value="P-loop_NTPase"/>
</dbReference>
<evidence type="ECO:0000256" key="2">
    <source>
        <dbReference type="ARBA" id="ARBA00022741"/>
    </source>
</evidence>
<sequence length="389" mass="42936">MPPKTLLKATDPQKEFWHDQAKFAAFVGGIGSGKTFAGAMKALSMPANSVGMVLAPTFPMLRTSSLRSFTEIARPAGLIRSFNKAGYEMSLAGNRTIYWRSADNPDRLRGPNLDWFWLDEAAMCDEETWLILTGRLRGQTGPNTGWLTTTPRGTRHWLYDLVKKGHVSVTSAASVSNFFNPSDFVSSVSTVGSADWQRQELLGEFVEPGGTLYKRHWFPSIEELPKGEGLSVRAWDTAATSGGGDHSVGLRMHKIEQKYYIDSVIRGQWGPDELDTIQRQTAEADGQDVTVLLEREPGSAGKRINQYTRLALAEYHVVEESHTGGKYSRAMPSAKEAARGGMVLVKGNWITSFLDEIADFNGEDGQTDDQVDALSLAFNYLFRKVGVSL</sequence>
<dbReference type="EMBL" id="LR796489">
    <property type="protein sequence ID" value="CAB4147678.1"/>
    <property type="molecule type" value="Genomic_DNA"/>
</dbReference>
<organism evidence="6">
    <name type="scientific">uncultured Caudovirales phage</name>
    <dbReference type="NCBI Taxonomy" id="2100421"/>
    <lineage>
        <taxon>Viruses</taxon>
        <taxon>Duplodnaviria</taxon>
        <taxon>Heunggongvirae</taxon>
        <taxon>Uroviricota</taxon>
        <taxon>Caudoviricetes</taxon>
        <taxon>Peduoviridae</taxon>
        <taxon>Maltschvirus</taxon>
        <taxon>Maltschvirus maltsch</taxon>
    </lineage>
</organism>
<accession>A0A6J5MM31</accession>
<keyword evidence="1" id="KW-1188">Viral release from host cell</keyword>
<keyword evidence="4" id="KW-0231">Viral genome packaging</keyword>
<gene>
    <name evidence="6" type="ORF">UFOVP517_40</name>
</gene>
<protein>
    <submittedName>
        <fullName evidence="6">COG5323 Uncharacterized conserved protein</fullName>
    </submittedName>
</protein>
<feature type="domain" description="Terminase large subunit gp17-like C-terminal" evidence="5">
    <location>
        <begin position="234"/>
        <end position="380"/>
    </location>
</feature>
<reference evidence="6" key="1">
    <citation type="submission" date="2020-04" db="EMBL/GenBank/DDBJ databases">
        <authorList>
            <person name="Chiriac C."/>
            <person name="Salcher M."/>
            <person name="Ghai R."/>
            <person name="Kavagutti S V."/>
        </authorList>
    </citation>
    <scope>NUCLEOTIDE SEQUENCE</scope>
</reference>
<evidence type="ECO:0000259" key="5">
    <source>
        <dbReference type="Pfam" id="PF17289"/>
    </source>
</evidence>
<keyword evidence="2" id="KW-0547">Nucleotide-binding</keyword>
<evidence type="ECO:0000256" key="3">
    <source>
        <dbReference type="ARBA" id="ARBA00022840"/>
    </source>
</evidence>
<dbReference type="Pfam" id="PF03237">
    <property type="entry name" value="Terminase_6N"/>
    <property type="match status" value="1"/>
</dbReference>
<dbReference type="Gene3D" id="3.40.50.300">
    <property type="entry name" value="P-loop containing nucleotide triphosphate hydrolases"/>
    <property type="match status" value="1"/>
</dbReference>
<name>A0A6J5MM31_9CAUD</name>
<evidence type="ECO:0000313" key="6">
    <source>
        <dbReference type="EMBL" id="CAB4147678.1"/>
    </source>
</evidence>
<evidence type="ECO:0000256" key="4">
    <source>
        <dbReference type="ARBA" id="ARBA00023219"/>
    </source>
</evidence>
<evidence type="ECO:0000256" key="1">
    <source>
        <dbReference type="ARBA" id="ARBA00022612"/>
    </source>
</evidence>
<keyword evidence="3" id="KW-0067">ATP-binding</keyword>
<dbReference type="InterPro" id="IPR035421">
    <property type="entry name" value="Terminase_6C"/>
</dbReference>
<dbReference type="Pfam" id="PF17289">
    <property type="entry name" value="Terminase_6C"/>
    <property type="match status" value="1"/>
</dbReference>
<proteinExistence type="predicted"/>